<dbReference type="EMBL" id="JABSNP010000001">
    <property type="protein sequence ID" value="NRT17513.1"/>
    <property type="molecule type" value="Genomic_DNA"/>
</dbReference>
<reference evidence="3 4" key="1">
    <citation type="submission" date="2020-05" db="EMBL/GenBank/DDBJ databases">
        <title>Genomic Encyclopedia of Type Strains, Phase IV (KMG-V): Genome sequencing to study the core and pangenomes of soil and plant-associated prokaryotes.</title>
        <authorList>
            <person name="Whitman W."/>
        </authorList>
    </citation>
    <scope>NUCLEOTIDE SEQUENCE [LARGE SCALE GENOMIC DNA]</scope>
    <source>
        <strain evidence="3 4">9A</strain>
    </source>
</reference>
<gene>
    <name evidence="3" type="ORF">HNP98_000316</name>
</gene>
<feature type="region of interest" description="Disordered" evidence="1">
    <location>
        <begin position="83"/>
        <end position="108"/>
    </location>
</feature>
<comment type="caution">
    <text evidence="3">The sequence shown here is derived from an EMBL/GenBank/DDBJ whole genome shotgun (WGS) entry which is preliminary data.</text>
</comment>
<sequence length="152" mass="16259">MKKSLALFTALALAATGALAQTTPPPAAAADPAPAGPPTALQSPRRMVPPEQMAGRRSQKLARQLGLSADQQSRLQAALLAERQAMTSTAPGGPADRRTMHRAMQANHAQYEAQVRTILTPDQYSQFTALEQQHRADAQAKRQQRVGMAPSN</sequence>
<evidence type="ECO:0000256" key="1">
    <source>
        <dbReference type="SAM" id="MobiDB-lite"/>
    </source>
</evidence>
<organism evidence="3 4">
    <name type="scientific">Hymenobacter caeli</name>
    <dbReference type="NCBI Taxonomy" id="2735894"/>
    <lineage>
        <taxon>Bacteria</taxon>
        <taxon>Pseudomonadati</taxon>
        <taxon>Bacteroidota</taxon>
        <taxon>Cytophagia</taxon>
        <taxon>Cytophagales</taxon>
        <taxon>Hymenobacteraceae</taxon>
        <taxon>Hymenobacter</taxon>
    </lineage>
</organism>
<feature type="region of interest" description="Disordered" evidence="1">
    <location>
        <begin position="21"/>
        <end position="69"/>
    </location>
</feature>
<name>A0ABX2FK75_9BACT</name>
<evidence type="ECO:0000256" key="2">
    <source>
        <dbReference type="SAM" id="SignalP"/>
    </source>
</evidence>
<evidence type="ECO:0000313" key="3">
    <source>
        <dbReference type="EMBL" id="NRT17513.1"/>
    </source>
</evidence>
<evidence type="ECO:0000313" key="4">
    <source>
        <dbReference type="Proteomes" id="UP000779507"/>
    </source>
</evidence>
<dbReference type="Proteomes" id="UP000779507">
    <property type="component" value="Unassembled WGS sequence"/>
</dbReference>
<feature type="region of interest" description="Disordered" evidence="1">
    <location>
        <begin position="132"/>
        <end position="152"/>
    </location>
</feature>
<protein>
    <submittedName>
        <fullName evidence="3">Spy/CpxP family protein refolding chaperone</fullName>
    </submittedName>
</protein>
<feature type="compositionally biased region" description="Low complexity" evidence="1">
    <location>
        <begin position="21"/>
        <end position="41"/>
    </location>
</feature>
<accession>A0ABX2FK75</accession>
<keyword evidence="2" id="KW-0732">Signal</keyword>
<dbReference type="RefSeq" id="WP_173808286.1">
    <property type="nucleotide sequence ID" value="NZ_JABSNP010000001.1"/>
</dbReference>
<keyword evidence="4" id="KW-1185">Reference proteome</keyword>
<proteinExistence type="predicted"/>
<feature type="signal peptide" evidence="2">
    <location>
        <begin position="1"/>
        <end position="20"/>
    </location>
</feature>
<feature type="chain" id="PRO_5046915468" evidence="2">
    <location>
        <begin position="21"/>
        <end position="152"/>
    </location>
</feature>